<organism evidence="1 2">
    <name type="scientific">Sphingopyxis macrogoltabida</name>
    <name type="common">Sphingomonas macrogoltabidus</name>
    <dbReference type="NCBI Taxonomy" id="33050"/>
    <lineage>
        <taxon>Bacteria</taxon>
        <taxon>Pseudomonadati</taxon>
        <taxon>Pseudomonadota</taxon>
        <taxon>Alphaproteobacteria</taxon>
        <taxon>Sphingomonadales</taxon>
        <taxon>Sphingomonadaceae</taxon>
        <taxon>Sphingopyxis</taxon>
    </lineage>
</organism>
<reference evidence="2" key="1">
    <citation type="submission" date="2015-11" db="EMBL/GenBank/DDBJ databases">
        <title>Complete genome sequence of a polyethylene-glycol degrader Sphingopyxis macrogoltabida 203N (NBRC 111659).</title>
        <authorList>
            <person name="Yoshiyuki O."/>
            <person name="Shouta N."/>
            <person name="Nagata Y."/>
            <person name="Numata M."/>
            <person name="Tsuchikane K."/>
            <person name="Hosoyama A."/>
            <person name="Yamazoe A."/>
            <person name="Tsuda M."/>
            <person name="Fujita N."/>
            <person name="Kawai F."/>
        </authorList>
    </citation>
    <scope>NUCLEOTIDE SEQUENCE [LARGE SCALE GENOMIC DNA]</scope>
    <source>
        <strain evidence="2">203N</strain>
    </source>
</reference>
<accession>A0AAC9FFP4</accession>
<proteinExistence type="predicted"/>
<dbReference type="Proteomes" id="UP000076088">
    <property type="component" value="Chromosome"/>
</dbReference>
<gene>
    <name evidence="1" type="ORF">ATM17_13955</name>
</gene>
<evidence type="ECO:0000313" key="2">
    <source>
        <dbReference type="Proteomes" id="UP000076088"/>
    </source>
</evidence>
<dbReference type="EMBL" id="CP013344">
    <property type="protein sequence ID" value="AMU90138.1"/>
    <property type="molecule type" value="Genomic_DNA"/>
</dbReference>
<sequence>MGYADTRAGHMLSRQLGIVGHYCLMNDLPALNAIVVNATTKEPGGDVVLTPGRVFREELRAIYRQDWYEVGVPSTGTLRKVWEGM</sequence>
<evidence type="ECO:0000313" key="1">
    <source>
        <dbReference type="EMBL" id="AMU90138.1"/>
    </source>
</evidence>
<protein>
    <submittedName>
        <fullName evidence="1">Uncharacterized protein</fullName>
    </submittedName>
</protein>
<reference evidence="1 2" key="2">
    <citation type="journal article" date="2016" name="Genome Announc.">
        <title>Complete Genome Sequence of Sphingopyxis macrogoltabida Strain 203N (NBRC 111659), a Polyethylene Glycol Degrader.</title>
        <authorList>
            <person name="Ohtsubo Y."/>
            <person name="Nonoyama S."/>
            <person name="Nagata Y."/>
            <person name="Numata M."/>
            <person name="Tsuchikane K."/>
            <person name="Hosoyama A."/>
            <person name="Yamazoe A."/>
            <person name="Tsuda M."/>
            <person name="Fujita N."/>
            <person name="Kawai F."/>
        </authorList>
    </citation>
    <scope>NUCLEOTIDE SEQUENCE [LARGE SCALE GENOMIC DNA]</scope>
    <source>
        <strain evidence="1 2">203N</strain>
    </source>
</reference>
<name>A0AAC9FFP4_SPHMC</name>
<dbReference type="AlphaFoldDB" id="A0AAC9FFP4"/>
<keyword evidence="2" id="KW-1185">Reference proteome</keyword>